<dbReference type="Proteomes" id="UP000237347">
    <property type="component" value="Unassembled WGS sequence"/>
</dbReference>
<evidence type="ECO:0000313" key="2">
    <source>
        <dbReference type="Proteomes" id="UP000237347"/>
    </source>
</evidence>
<accession>A0AAW0IX65</accession>
<proteinExistence type="predicted"/>
<dbReference type="EMBL" id="PKMF04000801">
    <property type="protein sequence ID" value="KAK7819009.1"/>
    <property type="molecule type" value="Genomic_DNA"/>
</dbReference>
<gene>
    <name evidence="1" type="ORF">CFP56_040731</name>
</gene>
<sequence>MFFFLEGVSLQMLEDNIDARLTLASLLLEEAKEEDAISLLAPPKNFDSIELPPEKSKPWWLNEKVKLKLCTIYRAKAMVEDFVDAIFPLVKVKKRLSRRVLFERVKVLNDRETENVFRGFRPVAPSSDL</sequence>
<comment type="caution">
    <text evidence="1">The sequence shown here is derived from an EMBL/GenBank/DDBJ whole genome shotgun (WGS) entry which is preliminary data.</text>
</comment>
<dbReference type="GO" id="GO:0000127">
    <property type="term" value="C:transcription factor TFIIIC complex"/>
    <property type="evidence" value="ECO:0007669"/>
    <property type="project" value="TreeGrafter"/>
</dbReference>
<evidence type="ECO:0000313" key="1">
    <source>
        <dbReference type="EMBL" id="KAK7819009.1"/>
    </source>
</evidence>
<dbReference type="PANTHER" id="PTHR23082:SF0">
    <property type="entry name" value="GENERAL TRANSCRIPTION FACTOR 3C POLYPEPTIDE 3"/>
    <property type="match status" value="1"/>
</dbReference>
<reference evidence="1 2" key="1">
    <citation type="journal article" date="2018" name="Sci. Data">
        <title>The draft genome sequence of cork oak.</title>
        <authorList>
            <person name="Ramos A.M."/>
            <person name="Usie A."/>
            <person name="Barbosa P."/>
            <person name="Barros P.M."/>
            <person name="Capote T."/>
            <person name="Chaves I."/>
            <person name="Simoes F."/>
            <person name="Abreu I."/>
            <person name="Carrasquinho I."/>
            <person name="Faro C."/>
            <person name="Guimaraes J.B."/>
            <person name="Mendonca D."/>
            <person name="Nobrega F."/>
            <person name="Rodrigues L."/>
            <person name="Saibo N.J.M."/>
            <person name="Varela M.C."/>
            <person name="Egas C."/>
            <person name="Matos J."/>
            <person name="Miguel C.M."/>
            <person name="Oliveira M.M."/>
            <person name="Ricardo C.P."/>
            <person name="Goncalves S."/>
        </authorList>
    </citation>
    <scope>NUCLEOTIDE SEQUENCE [LARGE SCALE GENOMIC DNA]</scope>
    <source>
        <strain evidence="2">cv. HL8</strain>
    </source>
</reference>
<dbReference type="GO" id="GO:0006383">
    <property type="term" value="P:transcription by RNA polymerase III"/>
    <property type="evidence" value="ECO:0007669"/>
    <property type="project" value="InterPro"/>
</dbReference>
<organism evidence="1 2">
    <name type="scientific">Quercus suber</name>
    <name type="common">Cork oak</name>
    <dbReference type="NCBI Taxonomy" id="58331"/>
    <lineage>
        <taxon>Eukaryota</taxon>
        <taxon>Viridiplantae</taxon>
        <taxon>Streptophyta</taxon>
        <taxon>Embryophyta</taxon>
        <taxon>Tracheophyta</taxon>
        <taxon>Spermatophyta</taxon>
        <taxon>Magnoliopsida</taxon>
        <taxon>eudicotyledons</taxon>
        <taxon>Gunneridae</taxon>
        <taxon>Pentapetalae</taxon>
        <taxon>rosids</taxon>
        <taxon>fabids</taxon>
        <taxon>Fagales</taxon>
        <taxon>Fagaceae</taxon>
        <taxon>Quercus</taxon>
    </lineage>
</organism>
<keyword evidence="2" id="KW-1185">Reference proteome</keyword>
<protein>
    <submittedName>
        <fullName evidence="1">Uncharacterized protein</fullName>
    </submittedName>
</protein>
<name>A0AAW0IX65_QUESU</name>
<dbReference type="PANTHER" id="PTHR23082">
    <property type="entry name" value="TRANSCRIPTION INITIATION FACTOR IIIC TFIIIC , POLYPEPTIDE 3-RELATED"/>
    <property type="match status" value="1"/>
</dbReference>
<dbReference type="AlphaFoldDB" id="A0AAW0IX65"/>
<dbReference type="InterPro" id="IPR039340">
    <property type="entry name" value="Tfc4/TFIIIC-102/Sfc4"/>
</dbReference>